<accession>R7QN27</accession>
<dbReference type="AlphaFoldDB" id="R7QN27"/>
<dbReference type="RefSeq" id="XP_005719094.1">
    <property type="nucleotide sequence ID" value="XM_005719037.1"/>
</dbReference>
<keyword evidence="3" id="KW-1185">Reference proteome</keyword>
<feature type="region of interest" description="Disordered" evidence="1">
    <location>
        <begin position="155"/>
        <end position="215"/>
    </location>
</feature>
<evidence type="ECO:0000313" key="3">
    <source>
        <dbReference type="Proteomes" id="UP000012073"/>
    </source>
</evidence>
<proteinExistence type="predicted"/>
<gene>
    <name evidence="2" type="ORF">CHC_T00000156001</name>
</gene>
<feature type="region of interest" description="Disordered" evidence="1">
    <location>
        <begin position="1"/>
        <end position="37"/>
    </location>
</feature>
<dbReference type="KEGG" id="ccp:CHC_T00000156001"/>
<organism evidence="2 3">
    <name type="scientific">Chondrus crispus</name>
    <name type="common">Carrageen Irish moss</name>
    <name type="synonym">Polymorpha crispa</name>
    <dbReference type="NCBI Taxonomy" id="2769"/>
    <lineage>
        <taxon>Eukaryota</taxon>
        <taxon>Rhodophyta</taxon>
        <taxon>Florideophyceae</taxon>
        <taxon>Rhodymeniophycidae</taxon>
        <taxon>Gigartinales</taxon>
        <taxon>Gigartinaceae</taxon>
        <taxon>Chondrus</taxon>
    </lineage>
</organism>
<name>R7QN27_CHOCR</name>
<reference evidence="3" key="1">
    <citation type="journal article" date="2013" name="Proc. Natl. Acad. Sci. U.S.A.">
        <title>Genome structure and metabolic features in the red seaweed Chondrus crispus shed light on evolution of the Archaeplastida.</title>
        <authorList>
            <person name="Collen J."/>
            <person name="Porcel B."/>
            <person name="Carre W."/>
            <person name="Ball S.G."/>
            <person name="Chaparro C."/>
            <person name="Tonon T."/>
            <person name="Barbeyron T."/>
            <person name="Michel G."/>
            <person name="Noel B."/>
            <person name="Valentin K."/>
            <person name="Elias M."/>
            <person name="Artiguenave F."/>
            <person name="Arun A."/>
            <person name="Aury J.M."/>
            <person name="Barbosa-Neto J.F."/>
            <person name="Bothwell J.H."/>
            <person name="Bouget F.Y."/>
            <person name="Brillet L."/>
            <person name="Cabello-Hurtado F."/>
            <person name="Capella-Gutierrez S."/>
            <person name="Charrier B."/>
            <person name="Cladiere L."/>
            <person name="Cock J.M."/>
            <person name="Coelho S.M."/>
            <person name="Colleoni C."/>
            <person name="Czjzek M."/>
            <person name="Da Silva C."/>
            <person name="Delage L."/>
            <person name="Denoeud F."/>
            <person name="Deschamps P."/>
            <person name="Dittami S.M."/>
            <person name="Gabaldon T."/>
            <person name="Gachon C.M."/>
            <person name="Groisillier A."/>
            <person name="Herve C."/>
            <person name="Jabbari K."/>
            <person name="Katinka M."/>
            <person name="Kloareg B."/>
            <person name="Kowalczyk N."/>
            <person name="Labadie K."/>
            <person name="Leblanc C."/>
            <person name="Lopez P.J."/>
            <person name="McLachlan D.H."/>
            <person name="Meslet-Cladiere L."/>
            <person name="Moustafa A."/>
            <person name="Nehr Z."/>
            <person name="Nyvall Collen P."/>
            <person name="Panaud O."/>
            <person name="Partensky F."/>
            <person name="Poulain J."/>
            <person name="Rensing S.A."/>
            <person name="Rousvoal S."/>
            <person name="Samson G."/>
            <person name="Symeonidi A."/>
            <person name="Weissenbach J."/>
            <person name="Zambounis A."/>
            <person name="Wincker P."/>
            <person name="Boyen C."/>
        </authorList>
    </citation>
    <scope>NUCLEOTIDE SEQUENCE [LARGE SCALE GENOMIC DNA]</scope>
    <source>
        <strain evidence="3">cv. Stackhouse</strain>
    </source>
</reference>
<evidence type="ECO:0000256" key="1">
    <source>
        <dbReference type="SAM" id="MobiDB-lite"/>
    </source>
</evidence>
<evidence type="ECO:0000313" key="2">
    <source>
        <dbReference type="EMBL" id="CDF39183.1"/>
    </source>
</evidence>
<dbReference type="Proteomes" id="UP000012073">
    <property type="component" value="Unassembled WGS sequence"/>
</dbReference>
<dbReference type="EMBL" id="HG002011">
    <property type="protein sequence ID" value="CDF39183.1"/>
    <property type="molecule type" value="Genomic_DNA"/>
</dbReference>
<sequence>MFHGKGSAASGSPARLQPAGSCPDTSPARQRLKTPAPRFLAQSHERPISIYISRLPPPSRLPLRRHVLPRHPPLRSPLLLFVPFSSSFATPPSISFSSPHPPTTRIHVPAPIDLIPFRTSLVSRISIPRDGELDSPYSLSPSPETSLITFSPLRRLSPATMGNKRPASEAIRPSTPKSAAKRQRALSGLPRLVTPPRPATPARPPRIPRFSPDPITTTADRRLVQEFHMLSTPQLVALVKDVEARFRKLAQFEANEIRRAQALGFAEKNSPLVVRRQHVAW</sequence>
<dbReference type="GeneID" id="17326824"/>
<dbReference type="Gramene" id="CDF39183">
    <property type="protein sequence ID" value="CDF39183"/>
    <property type="gene ID" value="CHC_T00000156001"/>
</dbReference>
<dbReference type="OrthoDB" id="5593at2759"/>
<feature type="compositionally biased region" description="Pro residues" evidence="1">
    <location>
        <begin position="193"/>
        <end position="207"/>
    </location>
</feature>
<protein>
    <submittedName>
        <fullName evidence="2">Uncharacterized protein</fullName>
    </submittedName>
</protein>